<dbReference type="Proteomes" id="UP000234275">
    <property type="component" value="Unassembled WGS sequence"/>
</dbReference>
<dbReference type="RefSeq" id="XP_024701626.1">
    <property type="nucleotide sequence ID" value="XM_024849524.1"/>
</dbReference>
<evidence type="ECO:0000313" key="1">
    <source>
        <dbReference type="EMBL" id="PLB46324.1"/>
    </source>
</evidence>
<accession>A0A2I2G0C3</accession>
<evidence type="ECO:0000313" key="2">
    <source>
        <dbReference type="Proteomes" id="UP000234275"/>
    </source>
</evidence>
<organism evidence="1 2">
    <name type="scientific">Aspergillus steynii IBT 23096</name>
    <dbReference type="NCBI Taxonomy" id="1392250"/>
    <lineage>
        <taxon>Eukaryota</taxon>
        <taxon>Fungi</taxon>
        <taxon>Dikarya</taxon>
        <taxon>Ascomycota</taxon>
        <taxon>Pezizomycotina</taxon>
        <taxon>Eurotiomycetes</taxon>
        <taxon>Eurotiomycetidae</taxon>
        <taxon>Eurotiales</taxon>
        <taxon>Aspergillaceae</taxon>
        <taxon>Aspergillus</taxon>
        <taxon>Aspergillus subgen. Circumdati</taxon>
    </lineage>
</organism>
<dbReference type="GeneID" id="36557223"/>
<sequence>MYTASLDTIFNNGTFEFVAKADTKGSKILFGKWVFDIKKDKNGIILRFKAR</sequence>
<protein>
    <submittedName>
        <fullName evidence="1">Uncharacterized protein</fullName>
    </submittedName>
</protein>
<reference evidence="1 2" key="1">
    <citation type="submission" date="2016-12" db="EMBL/GenBank/DDBJ databases">
        <title>The genomes of Aspergillus section Nigri reveals drivers in fungal speciation.</title>
        <authorList>
            <consortium name="DOE Joint Genome Institute"/>
            <person name="Vesth T.C."/>
            <person name="Nybo J."/>
            <person name="Theobald S."/>
            <person name="Brandl J."/>
            <person name="Frisvad J.C."/>
            <person name="Nielsen K.F."/>
            <person name="Lyhne E.K."/>
            <person name="Kogle M.E."/>
            <person name="Kuo A."/>
            <person name="Riley R."/>
            <person name="Clum A."/>
            <person name="Nolan M."/>
            <person name="Lipzen A."/>
            <person name="Salamov A."/>
            <person name="Henrissat B."/>
            <person name="Wiebenga A."/>
            <person name="De Vries R.P."/>
            <person name="Grigoriev I.V."/>
            <person name="Mortensen U.H."/>
            <person name="Andersen M.R."/>
            <person name="Baker S.E."/>
        </authorList>
    </citation>
    <scope>NUCLEOTIDE SEQUENCE [LARGE SCALE GENOMIC DNA]</scope>
    <source>
        <strain evidence="1 2">IBT 23096</strain>
    </source>
</reference>
<name>A0A2I2G0C3_9EURO</name>
<dbReference type="VEuPathDB" id="FungiDB:P170DRAFT_438155"/>
<gene>
    <name evidence="1" type="ORF">P170DRAFT_438155</name>
</gene>
<proteinExistence type="predicted"/>
<dbReference type="OrthoDB" id="3799035at2759"/>
<comment type="caution">
    <text evidence="1">The sequence shown here is derived from an EMBL/GenBank/DDBJ whole genome shotgun (WGS) entry which is preliminary data.</text>
</comment>
<dbReference type="EMBL" id="MSFO01000006">
    <property type="protein sequence ID" value="PLB46324.1"/>
    <property type="molecule type" value="Genomic_DNA"/>
</dbReference>
<dbReference type="AlphaFoldDB" id="A0A2I2G0C3"/>
<keyword evidence="2" id="KW-1185">Reference proteome</keyword>